<dbReference type="EMBL" id="JWZT01002274">
    <property type="protein sequence ID" value="KII69794.1"/>
    <property type="molecule type" value="Genomic_DNA"/>
</dbReference>
<evidence type="ECO:0000256" key="2">
    <source>
        <dbReference type="SAM" id="SignalP"/>
    </source>
</evidence>
<keyword evidence="1" id="KW-1133">Transmembrane helix</keyword>
<gene>
    <name evidence="3" type="ORF">RF11_11599</name>
</gene>
<feature type="signal peptide" evidence="2">
    <location>
        <begin position="1"/>
        <end position="17"/>
    </location>
</feature>
<reference evidence="3 4" key="1">
    <citation type="journal article" date="2014" name="Genome Biol. Evol.">
        <title>The genome of the myxosporean Thelohanellus kitauei shows adaptations to nutrient acquisition within its fish host.</title>
        <authorList>
            <person name="Yang Y."/>
            <person name="Xiong J."/>
            <person name="Zhou Z."/>
            <person name="Huo F."/>
            <person name="Miao W."/>
            <person name="Ran C."/>
            <person name="Liu Y."/>
            <person name="Zhang J."/>
            <person name="Feng J."/>
            <person name="Wang M."/>
            <person name="Wang M."/>
            <person name="Wang L."/>
            <person name="Yao B."/>
        </authorList>
    </citation>
    <scope>NUCLEOTIDE SEQUENCE [LARGE SCALE GENOMIC DNA]</scope>
    <source>
        <strain evidence="3">Wuqing</strain>
    </source>
</reference>
<evidence type="ECO:0000256" key="1">
    <source>
        <dbReference type="SAM" id="Phobius"/>
    </source>
</evidence>
<dbReference type="Proteomes" id="UP000031668">
    <property type="component" value="Unassembled WGS sequence"/>
</dbReference>
<feature type="chain" id="PRO_5002150693" evidence="2">
    <location>
        <begin position="18"/>
        <end position="291"/>
    </location>
</feature>
<accession>A0A0C2IWS0</accession>
<evidence type="ECO:0000313" key="4">
    <source>
        <dbReference type="Proteomes" id="UP000031668"/>
    </source>
</evidence>
<feature type="transmembrane region" description="Helical" evidence="1">
    <location>
        <begin position="265"/>
        <end position="289"/>
    </location>
</feature>
<sequence>MYSRGLVLFSLFISVNSEVPNSIIQACYKIFTGESYYDVRIGLQMNVQFSESNTNEDSGIVGEVSLNETDIDLDTSLIDGADIAIHFKKEGISVSFSWRYILDQTKSILQLSQTKVLFESATSGETIINVNKIPFTLDKNKNHEILDFNQELILGKKKLIITISSLSLSILDGVLSQERYVSQQRYIVLGECVAESGGNRVIDLNISVTADQRSPVVQARSDTFTVERNPIALSQKLASVDQSQPVKNMTQGWNVEHKMSDLGNLLPLVFVITSSVLIIFGVIWTCNYVRA</sequence>
<comment type="caution">
    <text evidence="3">The sequence shown here is derived from an EMBL/GenBank/DDBJ whole genome shotgun (WGS) entry which is preliminary data.</text>
</comment>
<keyword evidence="4" id="KW-1185">Reference proteome</keyword>
<keyword evidence="1" id="KW-0812">Transmembrane</keyword>
<protein>
    <submittedName>
        <fullName evidence="3">Uncharacterized protein</fullName>
    </submittedName>
</protein>
<dbReference type="AlphaFoldDB" id="A0A0C2IWS0"/>
<keyword evidence="1" id="KW-0472">Membrane</keyword>
<name>A0A0C2IWS0_THEKT</name>
<keyword evidence="2" id="KW-0732">Signal</keyword>
<proteinExistence type="predicted"/>
<organism evidence="3 4">
    <name type="scientific">Thelohanellus kitauei</name>
    <name type="common">Myxosporean</name>
    <dbReference type="NCBI Taxonomy" id="669202"/>
    <lineage>
        <taxon>Eukaryota</taxon>
        <taxon>Metazoa</taxon>
        <taxon>Cnidaria</taxon>
        <taxon>Myxozoa</taxon>
        <taxon>Myxosporea</taxon>
        <taxon>Bivalvulida</taxon>
        <taxon>Platysporina</taxon>
        <taxon>Myxobolidae</taxon>
        <taxon>Thelohanellus</taxon>
    </lineage>
</organism>
<evidence type="ECO:0000313" key="3">
    <source>
        <dbReference type="EMBL" id="KII69794.1"/>
    </source>
</evidence>